<name>A0AAE0ZHL0_9GAST</name>
<evidence type="ECO:0000313" key="2">
    <source>
        <dbReference type="Proteomes" id="UP001283361"/>
    </source>
</evidence>
<sequence length="112" mass="11935">MRSSLAAGKNDALAGCARIWTGSCPAYLRLITDCPRPGRDTRIGRSPCGSGKQWSGLDDFTVGCLVYKRQGFKRNNNGAVSEMRKEQQIGVALGADNTTLSRLGGREAADGT</sequence>
<protein>
    <submittedName>
        <fullName evidence="1">Uncharacterized protein</fullName>
    </submittedName>
</protein>
<comment type="caution">
    <text evidence="1">The sequence shown here is derived from an EMBL/GenBank/DDBJ whole genome shotgun (WGS) entry which is preliminary data.</text>
</comment>
<accession>A0AAE0ZHL0</accession>
<gene>
    <name evidence="1" type="ORF">RRG08_044749</name>
</gene>
<reference evidence="1" key="1">
    <citation type="journal article" date="2023" name="G3 (Bethesda)">
        <title>A reference genome for the long-term kleptoplast-retaining sea slug Elysia crispata morphotype clarki.</title>
        <authorList>
            <person name="Eastman K.E."/>
            <person name="Pendleton A.L."/>
            <person name="Shaikh M.A."/>
            <person name="Suttiyut T."/>
            <person name="Ogas R."/>
            <person name="Tomko P."/>
            <person name="Gavelis G."/>
            <person name="Widhalm J.R."/>
            <person name="Wisecaver J.H."/>
        </authorList>
    </citation>
    <scope>NUCLEOTIDE SEQUENCE</scope>
    <source>
        <strain evidence="1">ECLA1</strain>
    </source>
</reference>
<dbReference type="AlphaFoldDB" id="A0AAE0ZHL0"/>
<evidence type="ECO:0000313" key="1">
    <source>
        <dbReference type="EMBL" id="KAK3769554.1"/>
    </source>
</evidence>
<proteinExistence type="predicted"/>
<keyword evidence="2" id="KW-1185">Reference proteome</keyword>
<dbReference type="EMBL" id="JAWDGP010003905">
    <property type="protein sequence ID" value="KAK3769554.1"/>
    <property type="molecule type" value="Genomic_DNA"/>
</dbReference>
<organism evidence="1 2">
    <name type="scientific">Elysia crispata</name>
    <name type="common">lettuce slug</name>
    <dbReference type="NCBI Taxonomy" id="231223"/>
    <lineage>
        <taxon>Eukaryota</taxon>
        <taxon>Metazoa</taxon>
        <taxon>Spiralia</taxon>
        <taxon>Lophotrochozoa</taxon>
        <taxon>Mollusca</taxon>
        <taxon>Gastropoda</taxon>
        <taxon>Heterobranchia</taxon>
        <taxon>Euthyneura</taxon>
        <taxon>Panpulmonata</taxon>
        <taxon>Sacoglossa</taxon>
        <taxon>Placobranchoidea</taxon>
        <taxon>Plakobranchidae</taxon>
        <taxon>Elysia</taxon>
    </lineage>
</organism>
<dbReference type="Proteomes" id="UP001283361">
    <property type="component" value="Unassembled WGS sequence"/>
</dbReference>